<proteinExistence type="predicted"/>
<keyword evidence="2" id="KW-0406">Ion transport</keyword>
<evidence type="ECO:0000313" key="5">
    <source>
        <dbReference type="Proteomes" id="UP000037854"/>
    </source>
</evidence>
<dbReference type="Proteomes" id="UP000037854">
    <property type="component" value="Unassembled WGS sequence"/>
</dbReference>
<protein>
    <recommendedName>
        <fullName evidence="6">V-ATPase proteolipid subunit C-like domain-containing protein</fullName>
    </recommendedName>
</protein>
<feature type="transmembrane region" description="Helical" evidence="3">
    <location>
        <begin position="42"/>
        <end position="62"/>
    </location>
</feature>
<keyword evidence="5" id="KW-1185">Reference proteome</keyword>
<accession>A0ABR5MHE5</accession>
<evidence type="ECO:0000256" key="2">
    <source>
        <dbReference type="ARBA" id="ARBA00023065"/>
    </source>
</evidence>
<evidence type="ECO:0000256" key="3">
    <source>
        <dbReference type="SAM" id="Phobius"/>
    </source>
</evidence>
<dbReference type="InterPro" id="IPR035921">
    <property type="entry name" value="F/V-ATP_Csub_sf"/>
</dbReference>
<dbReference type="EMBL" id="LGTK01000047">
    <property type="protein sequence ID" value="KPH73450.1"/>
    <property type="molecule type" value="Genomic_DNA"/>
</dbReference>
<organism evidence="4 5">
    <name type="scientific">Oceanobacillus caeni</name>
    <dbReference type="NCBI Taxonomy" id="405946"/>
    <lineage>
        <taxon>Bacteria</taxon>
        <taxon>Bacillati</taxon>
        <taxon>Bacillota</taxon>
        <taxon>Bacilli</taxon>
        <taxon>Bacillales</taxon>
        <taxon>Bacillaceae</taxon>
        <taxon>Oceanobacillus</taxon>
    </lineage>
</organism>
<feature type="transmembrane region" description="Helical" evidence="3">
    <location>
        <begin position="105"/>
        <end position="133"/>
    </location>
</feature>
<keyword evidence="3" id="KW-0812">Transmembrane</keyword>
<evidence type="ECO:0000313" key="4">
    <source>
        <dbReference type="EMBL" id="KPH73450.1"/>
    </source>
</evidence>
<name>A0ABR5MHE5_9BACI</name>
<sequence>MLTYIPVLASVIAVIGILAFFKRNLEKIKDNPEMIEKYQTNLFIGSAISEAIPIVLIIIGFVNMEPVRSVDELVVPFTIIVGLIVFSIIYIFLQSRIDVDENIMPVVRGFGLISASLVMAIPIISIVMLLMIVP</sequence>
<dbReference type="InterPro" id="IPR038662">
    <property type="entry name" value="ATP_synth_F0_csu_sf"/>
</dbReference>
<evidence type="ECO:0000256" key="1">
    <source>
        <dbReference type="ARBA" id="ARBA00022781"/>
    </source>
</evidence>
<comment type="caution">
    <text evidence="4">The sequence shown here is derived from an EMBL/GenBank/DDBJ whole genome shotgun (WGS) entry which is preliminary data.</text>
</comment>
<feature type="transmembrane region" description="Helical" evidence="3">
    <location>
        <begin position="74"/>
        <end position="93"/>
    </location>
</feature>
<evidence type="ECO:0008006" key="6">
    <source>
        <dbReference type="Google" id="ProtNLM"/>
    </source>
</evidence>
<keyword evidence="2" id="KW-0813">Transport</keyword>
<dbReference type="Gene3D" id="1.20.20.10">
    <property type="entry name" value="F1F0 ATP synthase subunit C"/>
    <property type="match status" value="1"/>
</dbReference>
<gene>
    <name evidence="4" type="ORF">AFL42_12505</name>
</gene>
<keyword evidence="3" id="KW-1133">Transmembrane helix</keyword>
<keyword evidence="1" id="KW-0375">Hydrogen ion transport</keyword>
<keyword evidence="3" id="KW-0472">Membrane</keyword>
<dbReference type="SUPFAM" id="SSF81333">
    <property type="entry name" value="F1F0 ATP synthase subunit C"/>
    <property type="match status" value="1"/>
</dbReference>
<reference evidence="4 5" key="1">
    <citation type="submission" date="2015-07" db="EMBL/GenBank/DDBJ databases">
        <title>High-quality draft genome sequence of Oceanobacillus caeni HM6, a bacillus isolated from a human feces.</title>
        <authorList>
            <person name="Kumar J."/>
            <person name="Verma M.K."/>
            <person name="Pandey R."/>
            <person name="Bhambi M."/>
            <person name="Chauhan N."/>
        </authorList>
    </citation>
    <scope>NUCLEOTIDE SEQUENCE [LARGE SCALE GENOMIC DNA]</scope>
    <source>
        <strain evidence="4 5">HM6</strain>
    </source>
</reference>
<feature type="transmembrane region" description="Helical" evidence="3">
    <location>
        <begin position="6"/>
        <end position="21"/>
    </location>
</feature>